<evidence type="ECO:0000256" key="1">
    <source>
        <dbReference type="SAM" id="MobiDB-lite"/>
    </source>
</evidence>
<gene>
    <name evidence="3" type="ORF">DFQ27_003823</name>
</gene>
<proteinExistence type="predicted"/>
<keyword evidence="4" id="KW-1185">Reference proteome</keyword>
<organism evidence="3 4">
    <name type="scientific">Actinomortierella ambigua</name>
    <dbReference type="NCBI Taxonomy" id="1343610"/>
    <lineage>
        <taxon>Eukaryota</taxon>
        <taxon>Fungi</taxon>
        <taxon>Fungi incertae sedis</taxon>
        <taxon>Mucoromycota</taxon>
        <taxon>Mortierellomycotina</taxon>
        <taxon>Mortierellomycetes</taxon>
        <taxon>Mortierellales</taxon>
        <taxon>Mortierellaceae</taxon>
        <taxon>Actinomortierella</taxon>
    </lineage>
</organism>
<feature type="signal peptide" evidence="2">
    <location>
        <begin position="1"/>
        <end position="28"/>
    </location>
</feature>
<reference evidence="3" key="1">
    <citation type="journal article" date="2020" name="Fungal Divers.">
        <title>Resolving the Mortierellaceae phylogeny through synthesis of multi-gene phylogenetics and phylogenomics.</title>
        <authorList>
            <person name="Vandepol N."/>
            <person name="Liber J."/>
            <person name="Desiro A."/>
            <person name="Na H."/>
            <person name="Kennedy M."/>
            <person name="Barry K."/>
            <person name="Grigoriev I.V."/>
            <person name="Miller A.N."/>
            <person name="O'Donnell K."/>
            <person name="Stajich J.E."/>
            <person name="Bonito G."/>
        </authorList>
    </citation>
    <scope>NUCLEOTIDE SEQUENCE</scope>
    <source>
        <strain evidence="3">BC1065</strain>
    </source>
</reference>
<feature type="compositionally biased region" description="Low complexity" evidence="1">
    <location>
        <begin position="81"/>
        <end position="92"/>
    </location>
</feature>
<feature type="chain" id="PRO_5040244768" evidence="2">
    <location>
        <begin position="29"/>
        <end position="142"/>
    </location>
</feature>
<name>A0A9P6Q3K0_9FUNG</name>
<comment type="caution">
    <text evidence="3">The sequence shown here is derived from an EMBL/GenBank/DDBJ whole genome shotgun (WGS) entry which is preliminary data.</text>
</comment>
<dbReference type="AlphaFoldDB" id="A0A9P6Q3K0"/>
<accession>A0A9P6Q3K0</accession>
<evidence type="ECO:0000313" key="4">
    <source>
        <dbReference type="Proteomes" id="UP000807716"/>
    </source>
</evidence>
<keyword evidence="2" id="KW-0732">Signal</keyword>
<feature type="region of interest" description="Disordered" evidence="1">
    <location>
        <begin position="71"/>
        <end position="92"/>
    </location>
</feature>
<dbReference type="Proteomes" id="UP000807716">
    <property type="component" value="Unassembled WGS sequence"/>
</dbReference>
<protein>
    <submittedName>
        <fullName evidence="3">Uncharacterized protein</fullName>
    </submittedName>
</protein>
<sequence>MPPPSITCSSIVLIFEHVLFLLKTKVRCATLERFNHVNLLANEGINSEHNEDMHEAVADDEDSYQSDTVLIGESEAEDDYGSGTSNSNSSGSWVPECLFLRVLRCSFRQETETNWARIPPSGSAGGTRYTAIVQEASDQRAR</sequence>
<evidence type="ECO:0000313" key="3">
    <source>
        <dbReference type="EMBL" id="KAG0259893.1"/>
    </source>
</evidence>
<evidence type="ECO:0000256" key="2">
    <source>
        <dbReference type="SAM" id="SignalP"/>
    </source>
</evidence>
<dbReference type="EMBL" id="JAAAJB010000267">
    <property type="protein sequence ID" value="KAG0259893.1"/>
    <property type="molecule type" value="Genomic_DNA"/>
</dbReference>